<evidence type="ECO:0000256" key="3">
    <source>
        <dbReference type="ARBA" id="ARBA00022448"/>
    </source>
</evidence>
<dbReference type="GO" id="GO:0046872">
    <property type="term" value="F:metal ion binding"/>
    <property type="evidence" value="ECO:0007669"/>
    <property type="project" value="UniProtKB-KW"/>
</dbReference>
<evidence type="ECO:0000313" key="13">
    <source>
        <dbReference type="EMBL" id="HCO26660.1"/>
    </source>
</evidence>
<protein>
    <recommendedName>
        <fullName evidence="11">Ferredoxin</fullName>
    </recommendedName>
</protein>
<gene>
    <name evidence="13" type="ORF">DIT97_27950</name>
</gene>
<comment type="caution">
    <text evidence="13">The sequence shown here is derived from an EMBL/GenBank/DDBJ whole genome shotgun (WGS) entry which is preliminary data.</text>
</comment>
<keyword evidence="9 11" id="KW-0411">Iron-sulfur</keyword>
<evidence type="ECO:0000256" key="2">
    <source>
        <dbReference type="ARBA" id="ARBA00001966"/>
    </source>
</evidence>
<comment type="cofactor">
    <cofactor evidence="2 11">
        <name>[4Fe-4S] cluster</name>
        <dbReference type="ChEBI" id="CHEBI:49883"/>
    </cofactor>
</comment>
<dbReference type="Gene3D" id="3.30.70.20">
    <property type="match status" value="1"/>
</dbReference>
<dbReference type="GO" id="GO:0009055">
    <property type="term" value="F:electron transfer activity"/>
    <property type="evidence" value="ECO:0007669"/>
    <property type="project" value="InterPro"/>
</dbReference>
<dbReference type="Pfam" id="PF11953">
    <property type="entry name" value="DUF3470"/>
    <property type="match status" value="1"/>
</dbReference>
<reference evidence="13 14" key="1">
    <citation type="journal article" date="2018" name="Nat. Biotechnol.">
        <title>A standardized bacterial taxonomy based on genome phylogeny substantially revises the tree of life.</title>
        <authorList>
            <person name="Parks D.H."/>
            <person name="Chuvochina M."/>
            <person name="Waite D.W."/>
            <person name="Rinke C."/>
            <person name="Skarshewski A."/>
            <person name="Chaumeil P.A."/>
            <person name="Hugenholtz P."/>
        </authorList>
    </citation>
    <scope>NUCLEOTIDE SEQUENCE [LARGE SCALE GENOMIC DNA]</scope>
    <source>
        <strain evidence="13">UBA9375</strain>
    </source>
</reference>
<dbReference type="PROSITE" id="PS51379">
    <property type="entry name" value="4FE4S_FER_2"/>
    <property type="match status" value="1"/>
</dbReference>
<dbReference type="PRINTS" id="PR00354">
    <property type="entry name" value="7FE8SFRDOXIN"/>
</dbReference>
<dbReference type="InterPro" id="IPR050294">
    <property type="entry name" value="RnfB_subfamily"/>
</dbReference>
<keyword evidence="8 11" id="KW-0408">Iron</keyword>
<dbReference type="Proteomes" id="UP000263642">
    <property type="component" value="Unassembled WGS sequence"/>
</dbReference>
<evidence type="ECO:0000256" key="10">
    <source>
        <dbReference type="ARBA" id="ARBA00023291"/>
    </source>
</evidence>
<dbReference type="Pfam" id="PF00037">
    <property type="entry name" value="Fer4"/>
    <property type="match status" value="1"/>
</dbReference>
<dbReference type="PROSITE" id="PS00198">
    <property type="entry name" value="4FE4S_FER_1"/>
    <property type="match status" value="1"/>
</dbReference>
<dbReference type="PANTHER" id="PTHR42859">
    <property type="entry name" value="OXIDOREDUCTASE"/>
    <property type="match status" value="1"/>
</dbReference>
<evidence type="ECO:0000256" key="7">
    <source>
        <dbReference type="ARBA" id="ARBA00022982"/>
    </source>
</evidence>
<feature type="domain" description="4Fe-4S ferredoxin-type" evidence="12">
    <location>
        <begin position="31"/>
        <end position="60"/>
    </location>
</feature>
<keyword evidence="3 11" id="KW-0813">Transport</keyword>
<evidence type="ECO:0000256" key="9">
    <source>
        <dbReference type="ARBA" id="ARBA00023014"/>
    </source>
</evidence>
<keyword evidence="5 11" id="KW-0479">Metal-binding</keyword>
<dbReference type="PANTHER" id="PTHR42859:SF2">
    <property type="entry name" value="FERREDOXIN"/>
    <property type="match status" value="1"/>
</dbReference>
<comment type="cofactor">
    <cofactor evidence="1 11">
        <name>[3Fe-4S] cluster</name>
        <dbReference type="ChEBI" id="CHEBI:21137"/>
    </cofactor>
</comment>
<evidence type="ECO:0000256" key="11">
    <source>
        <dbReference type="RuleBase" id="RU364098"/>
    </source>
</evidence>
<organism evidence="13 14">
    <name type="scientific">Gimesia maris</name>
    <dbReference type="NCBI Taxonomy" id="122"/>
    <lineage>
        <taxon>Bacteria</taxon>
        <taxon>Pseudomonadati</taxon>
        <taxon>Planctomycetota</taxon>
        <taxon>Planctomycetia</taxon>
        <taxon>Planctomycetales</taxon>
        <taxon>Planctomycetaceae</taxon>
        <taxon>Gimesia</taxon>
    </lineage>
</organism>
<evidence type="ECO:0000256" key="1">
    <source>
        <dbReference type="ARBA" id="ARBA00001927"/>
    </source>
</evidence>
<keyword evidence="7 11" id="KW-0249">Electron transport</keyword>
<evidence type="ECO:0000256" key="4">
    <source>
        <dbReference type="ARBA" id="ARBA00022485"/>
    </source>
</evidence>
<keyword evidence="4 11" id="KW-0004">4Fe-4S</keyword>
<keyword evidence="6 11" id="KW-0677">Repeat</keyword>
<proteinExistence type="predicted"/>
<dbReference type="GO" id="GO:0051539">
    <property type="term" value="F:4 iron, 4 sulfur cluster binding"/>
    <property type="evidence" value="ECO:0007669"/>
    <property type="project" value="UniProtKB-KW"/>
</dbReference>
<evidence type="ECO:0000256" key="6">
    <source>
        <dbReference type="ARBA" id="ARBA00022737"/>
    </source>
</evidence>
<comment type="function">
    <text evidence="11">Ferredoxins are iron-sulfur proteins that transfer electrons in a wide variety of metabolic reactions.</text>
</comment>
<evidence type="ECO:0000256" key="8">
    <source>
        <dbReference type="ARBA" id="ARBA00023004"/>
    </source>
</evidence>
<keyword evidence="10 11" id="KW-0003">3Fe-4S</keyword>
<dbReference type="InterPro" id="IPR017900">
    <property type="entry name" value="4Fe4S_Fe_S_CS"/>
</dbReference>
<evidence type="ECO:0000313" key="14">
    <source>
        <dbReference type="Proteomes" id="UP000263642"/>
    </source>
</evidence>
<evidence type="ECO:0000256" key="5">
    <source>
        <dbReference type="ARBA" id="ARBA00022723"/>
    </source>
</evidence>
<dbReference type="AlphaFoldDB" id="A0A3D3RGB7"/>
<dbReference type="EMBL" id="DQAY01000166">
    <property type="protein sequence ID" value="HCO26660.1"/>
    <property type="molecule type" value="Genomic_DNA"/>
</dbReference>
<dbReference type="InterPro" id="IPR000813">
    <property type="entry name" value="7Fe_ferredoxin"/>
</dbReference>
<name>A0A3D3RGB7_9PLAN</name>
<sequence length="90" mass="10154">MAYVVTAACSGCKYTDCVVVCPCECFREGDQMLYIDPEECIDCDACRTECPVNAIFYEDDVPAQWREYIQINAEMAAKTPPITERKAPLK</sequence>
<dbReference type="InterPro" id="IPR022569">
    <property type="entry name" value="Fd_C"/>
</dbReference>
<dbReference type="InterPro" id="IPR017896">
    <property type="entry name" value="4Fe4S_Fe-S-bd"/>
</dbReference>
<dbReference type="SUPFAM" id="SSF54862">
    <property type="entry name" value="4Fe-4S ferredoxins"/>
    <property type="match status" value="1"/>
</dbReference>
<accession>A0A3D3RGB7</accession>
<dbReference type="GO" id="GO:0051538">
    <property type="term" value="F:3 iron, 4 sulfur cluster binding"/>
    <property type="evidence" value="ECO:0007669"/>
    <property type="project" value="UniProtKB-KW"/>
</dbReference>
<evidence type="ECO:0000259" key="12">
    <source>
        <dbReference type="PROSITE" id="PS51379"/>
    </source>
</evidence>